<feature type="transmembrane region" description="Helical" evidence="1">
    <location>
        <begin position="49"/>
        <end position="68"/>
    </location>
</feature>
<keyword evidence="3" id="KW-1185">Reference proteome</keyword>
<accession>A0AAW2H3H0</accession>
<dbReference type="AlphaFoldDB" id="A0AAW2H3H0"/>
<gene>
    <name evidence="2" type="ORF">PUN28_001099</name>
</gene>
<name>A0AAW2H3H0_9HYME</name>
<sequence>MRSHEYFHNAEILNSQKVRRIGGHFLFLILIKCYLFNSFYKILRKFTLIIRYSINLCNVGTIILFRLTRLLRRYFNDKLI</sequence>
<dbReference type="Proteomes" id="UP001430953">
    <property type="component" value="Unassembled WGS sequence"/>
</dbReference>
<reference evidence="2 3" key="1">
    <citation type="submission" date="2023-03" db="EMBL/GenBank/DDBJ databases">
        <title>High recombination rates correlate with genetic variation in Cardiocondyla obscurior ants.</title>
        <authorList>
            <person name="Errbii M."/>
        </authorList>
    </citation>
    <scope>NUCLEOTIDE SEQUENCE [LARGE SCALE GENOMIC DNA]</scope>
    <source>
        <strain evidence="2">Alpha-2009</strain>
        <tissue evidence="2">Whole body</tissue>
    </source>
</reference>
<organism evidence="2 3">
    <name type="scientific">Cardiocondyla obscurior</name>
    <dbReference type="NCBI Taxonomy" id="286306"/>
    <lineage>
        <taxon>Eukaryota</taxon>
        <taxon>Metazoa</taxon>
        <taxon>Ecdysozoa</taxon>
        <taxon>Arthropoda</taxon>
        <taxon>Hexapoda</taxon>
        <taxon>Insecta</taxon>
        <taxon>Pterygota</taxon>
        <taxon>Neoptera</taxon>
        <taxon>Endopterygota</taxon>
        <taxon>Hymenoptera</taxon>
        <taxon>Apocrita</taxon>
        <taxon>Aculeata</taxon>
        <taxon>Formicoidea</taxon>
        <taxon>Formicidae</taxon>
        <taxon>Myrmicinae</taxon>
        <taxon>Cardiocondyla</taxon>
    </lineage>
</organism>
<feature type="transmembrane region" description="Helical" evidence="1">
    <location>
        <begin position="21"/>
        <end position="43"/>
    </location>
</feature>
<keyword evidence="1" id="KW-0812">Transmembrane</keyword>
<evidence type="ECO:0000256" key="1">
    <source>
        <dbReference type="SAM" id="Phobius"/>
    </source>
</evidence>
<comment type="caution">
    <text evidence="2">The sequence shown here is derived from an EMBL/GenBank/DDBJ whole genome shotgun (WGS) entry which is preliminary data.</text>
</comment>
<keyword evidence="1" id="KW-0472">Membrane</keyword>
<evidence type="ECO:0000313" key="3">
    <source>
        <dbReference type="Proteomes" id="UP001430953"/>
    </source>
</evidence>
<dbReference type="EMBL" id="JADYXP020000001">
    <property type="protein sequence ID" value="KAL0133917.1"/>
    <property type="molecule type" value="Genomic_DNA"/>
</dbReference>
<keyword evidence="1" id="KW-1133">Transmembrane helix</keyword>
<proteinExistence type="predicted"/>
<protein>
    <submittedName>
        <fullName evidence="2">Uncharacterized protein</fullName>
    </submittedName>
</protein>
<evidence type="ECO:0000313" key="2">
    <source>
        <dbReference type="EMBL" id="KAL0133917.1"/>
    </source>
</evidence>